<accession>A0A077FHQ3</accession>
<sequence length="1571" mass="174582">MFMSSQATQNPTLDFKHAVALQFASRPTLRQVAGQKLLQLLLEYYPRLANVRPQLIDATPLRLLVPQPGPGHYQSSEPLLEVLLQAVLDGKALDLEEAYGRQHGLTFPEPYRFEGSDGHEYIALKGVTEAINDLVLELPYHFQQAQVEHWQAESGSGVSRDRWLQQTLKSALLRNLPWQKLDAQQEACIRGLLEGGSHGPSVFTVEVELEVDGERFLQTLPNLLVSGEWDERTVVLWCSPSSVVRSFASLDDFALALRDELAEQYRFDAMSWNRYELEGDVYAQQAALLLEVMLDSVQRLRYSRMADVAQMEQVFAALSDPSQWFIAGYTVQSAASITLPPGILRASPGDSFAYQCALFELALAQAKSQGAAALDGVLDLHSYASQRLRTQLLADHPVDANYFPDDLNLTLTVARGIPGGAGAGVGGGVVETRTMTLTEFAVGNLSALQGATLTAIEHREGQLIMPWMTLDYVQSLVEQVDIGGHYPNYVAQKLDDPATREQRVTCFAREWRCSLLFSALKAKLGGTLSEAGLQCVADYCRGDVDRDLPATTLMPLAFKREPGASESDLVSGMYVLFSAQPALVLLYRPLYASLSIKEFASLEAMMVAIRQEGALQDSILDWLMPQVRSVYDHGGFSEPHLGRPILDTSLLPESVQPASLATQFWRIDVDAKLYKANRDLLVELADRQSVSNAESRWAILAEGAWLLFDVVTLLLRGPAATVAWLVQGIHGLKSDLSALTQGSAFERSAAVVDLLLNLGMVLFHSRLPQGEVSVIGRLPDVSGLEGPLAQKREFGEIELVPVLEKQGLPGSLGERLGMQLDFTWRGRHGVNVLPGEQRKTLLTMRSDVSLNGLQPLESGATHGLYSIGGHYYAALAADVYRVDVSEQGVRVVSAKGTLGPWLFLEHGQWRVDSGLRLLAGGPRRRVDLVREENQKAFDGFNTQQEAVLVERNRVAEGFNLSNAALGDRESHIEKLQAQRAKVPANMDGLTLTLAFDRKIALAKADALAAKYQVFEDLKELIKVDLKLDKVLSNMVQPKFARQELMPSVKRQRGAIRQELIDHCVVIYNDLAATINHLNVQTLINEMVAQPISDTELEHYDFVRSLVDKAVTLRFDLLWASERLDWLLTDTLKDDEIVFLDESEARQSKQVQLEGMIEQRRLTYNDLLMGLLEDLAELCLDRKAEIDEEILIQFHQKLWNEELKSAGSAHGELAALDLSVTDRISVLTGALKSYRAAQWNAAYLAETGGVAIKSDSLRQYQGVLDTLIGSAEDELAQMIRESELSEPVLPKPRLYQRRNGKHRVVQTHSGRSVIGEEVEVNGVNVVQQRDSSGAKVLKTFNRQDNHWVEQVEEPASEVQPLPSSRDVGAARSNARAALGQLESIIRLARQYIGKDEPIGMQSVIEGHVEKLNEASKALESTGVASDLETQLKDAIARLEDTQQDLLTSYYLTTSHPTAASLRFLFNEKQISIRRTVRRKVLSPNDYLDIYEIQRLPSRGNERGAGLWEAHFHYRDAMTPAHQFSKGHLKIWSQRTMGWKTQMEAVRGSSHELLAVYRGNLTLSDVIGVIPFE</sequence>
<proteinExistence type="predicted"/>
<dbReference type="Pfam" id="PF20178">
    <property type="entry name" value="ToxA_N"/>
    <property type="match status" value="1"/>
</dbReference>
<organism evidence="2 3">
    <name type="scientific">Pseudomonas alkylphenolica</name>
    <dbReference type="NCBI Taxonomy" id="237609"/>
    <lineage>
        <taxon>Bacteria</taxon>
        <taxon>Pseudomonadati</taxon>
        <taxon>Pseudomonadota</taxon>
        <taxon>Gammaproteobacteria</taxon>
        <taxon>Pseudomonadales</taxon>
        <taxon>Pseudomonadaceae</taxon>
        <taxon>Pseudomonas</taxon>
    </lineage>
</organism>
<evidence type="ECO:0000313" key="3">
    <source>
        <dbReference type="Proteomes" id="UP000028931"/>
    </source>
</evidence>
<protein>
    <recommendedName>
        <fullName evidence="1">Dermonecrotic toxin N-terminal domain-containing protein</fullName>
    </recommendedName>
</protein>
<name>A0A077FHQ3_9PSED</name>
<feature type="domain" description="Dermonecrotic toxin N-terminal" evidence="1">
    <location>
        <begin position="375"/>
        <end position="611"/>
    </location>
</feature>
<gene>
    <name evidence="2" type="ORF">PSAKL28_49500</name>
</gene>
<dbReference type="Proteomes" id="UP000028931">
    <property type="component" value="Chromosome"/>
</dbReference>
<dbReference type="HOGENOM" id="CLU_003729_0_0_6"/>
<dbReference type="EMBL" id="CP009048">
    <property type="protein sequence ID" value="AIL64090.1"/>
    <property type="molecule type" value="Genomic_DNA"/>
</dbReference>
<evidence type="ECO:0000259" key="1">
    <source>
        <dbReference type="Pfam" id="PF20178"/>
    </source>
</evidence>
<reference evidence="2 3" key="1">
    <citation type="submission" date="2014-07" db="EMBL/GenBank/DDBJ databases">
        <authorList>
            <person name="Lee K."/>
            <person name="Lim J.Y."/>
            <person name="Hwang I."/>
        </authorList>
    </citation>
    <scope>NUCLEOTIDE SEQUENCE [LARGE SCALE GENOMIC DNA]</scope>
    <source>
        <strain evidence="2 3">KL28</strain>
    </source>
</reference>
<dbReference type="InterPro" id="IPR046673">
    <property type="entry name" value="ToxA_N"/>
</dbReference>
<evidence type="ECO:0000313" key="2">
    <source>
        <dbReference type="EMBL" id="AIL64090.1"/>
    </source>
</evidence>
<dbReference type="KEGG" id="palk:PSAKL28_49500"/>